<gene>
    <name evidence="2" type="ORF">R1sor_013779</name>
</gene>
<proteinExistence type="predicted"/>
<comment type="caution">
    <text evidence="2">The sequence shown here is derived from an EMBL/GenBank/DDBJ whole genome shotgun (WGS) entry which is preliminary data.</text>
</comment>
<keyword evidence="3" id="KW-1185">Reference proteome</keyword>
<accession>A0ABD3HB75</accession>
<dbReference type="EMBL" id="JBJQOH010000004">
    <property type="protein sequence ID" value="KAL3687470.1"/>
    <property type="molecule type" value="Genomic_DNA"/>
</dbReference>
<name>A0ABD3HB75_9MARC</name>
<dbReference type="AlphaFoldDB" id="A0ABD3HB75"/>
<organism evidence="2 3">
    <name type="scientific">Riccia sorocarpa</name>
    <dbReference type="NCBI Taxonomy" id="122646"/>
    <lineage>
        <taxon>Eukaryota</taxon>
        <taxon>Viridiplantae</taxon>
        <taxon>Streptophyta</taxon>
        <taxon>Embryophyta</taxon>
        <taxon>Marchantiophyta</taxon>
        <taxon>Marchantiopsida</taxon>
        <taxon>Marchantiidae</taxon>
        <taxon>Marchantiales</taxon>
        <taxon>Ricciaceae</taxon>
        <taxon>Riccia</taxon>
    </lineage>
</organism>
<protein>
    <submittedName>
        <fullName evidence="2">Uncharacterized protein</fullName>
    </submittedName>
</protein>
<feature type="compositionally biased region" description="Basic and acidic residues" evidence="1">
    <location>
        <begin position="232"/>
        <end position="253"/>
    </location>
</feature>
<feature type="region of interest" description="Disordered" evidence="1">
    <location>
        <begin position="186"/>
        <end position="264"/>
    </location>
</feature>
<evidence type="ECO:0000256" key="1">
    <source>
        <dbReference type="SAM" id="MobiDB-lite"/>
    </source>
</evidence>
<feature type="compositionally biased region" description="Basic and acidic residues" evidence="1">
    <location>
        <begin position="186"/>
        <end position="206"/>
    </location>
</feature>
<evidence type="ECO:0000313" key="2">
    <source>
        <dbReference type="EMBL" id="KAL3687470.1"/>
    </source>
</evidence>
<dbReference type="Proteomes" id="UP001633002">
    <property type="component" value="Unassembled WGS sequence"/>
</dbReference>
<sequence>MLTFDSLVKKIKTKHSVTAPWFVTQNVADAALLLWRFNGDDVVPLGVILKTIAHNVHTIEFLSRKKEGGFYRYELQTKYMDRKQSEFALGAGLVSAPSNQIYRLFDKVMQSNQNYKILERESIKEALTAGFFGVMAKEPSHYLPQPECAKKSHESAVVEAEVGGGEDDIGKFLVVDVIFTTARQTQRHEKDRWDVAKKSYKDKGKALDSSQPRRKSQSTPQAPKIGSSFVAEKTRLSRESDNDAWRRKHEREAMNVPTPPPKKH</sequence>
<evidence type="ECO:0000313" key="3">
    <source>
        <dbReference type="Proteomes" id="UP001633002"/>
    </source>
</evidence>
<reference evidence="2 3" key="1">
    <citation type="submission" date="2024-09" db="EMBL/GenBank/DDBJ databases">
        <title>Chromosome-scale assembly of Riccia sorocarpa.</title>
        <authorList>
            <person name="Paukszto L."/>
        </authorList>
    </citation>
    <scope>NUCLEOTIDE SEQUENCE [LARGE SCALE GENOMIC DNA]</scope>
    <source>
        <strain evidence="2">LP-2024</strain>
        <tissue evidence="2">Aerial parts of the thallus</tissue>
    </source>
</reference>